<proteinExistence type="predicted"/>
<dbReference type="Gene3D" id="1.10.10.10">
    <property type="entry name" value="Winged helix-like DNA-binding domain superfamily/Winged helix DNA-binding domain"/>
    <property type="match status" value="1"/>
</dbReference>
<dbReference type="EMBL" id="JACHEG010000004">
    <property type="protein sequence ID" value="MBB6163928.1"/>
    <property type="molecule type" value="Genomic_DNA"/>
</dbReference>
<dbReference type="InterPro" id="IPR029016">
    <property type="entry name" value="GAF-like_dom_sf"/>
</dbReference>
<accession>A0A7W9Y9M4</accession>
<dbReference type="SMART" id="SM00346">
    <property type="entry name" value="HTH_ICLR"/>
    <property type="match status" value="1"/>
</dbReference>
<dbReference type="GO" id="GO:0045892">
    <property type="term" value="P:negative regulation of DNA-templated transcription"/>
    <property type="evidence" value="ECO:0007669"/>
    <property type="project" value="TreeGrafter"/>
</dbReference>
<dbReference type="PANTHER" id="PTHR30136">
    <property type="entry name" value="HELIX-TURN-HELIX TRANSCRIPTIONAL REGULATOR, ICLR FAMILY"/>
    <property type="match status" value="1"/>
</dbReference>
<keyword evidence="1" id="KW-0805">Transcription regulation</keyword>
<dbReference type="InterPro" id="IPR036390">
    <property type="entry name" value="WH_DNA-bd_sf"/>
</dbReference>
<evidence type="ECO:0000313" key="7">
    <source>
        <dbReference type="Proteomes" id="UP000547879"/>
    </source>
</evidence>
<dbReference type="GO" id="GO:0003677">
    <property type="term" value="F:DNA binding"/>
    <property type="evidence" value="ECO:0007669"/>
    <property type="project" value="UniProtKB-KW"/>
</dbReference>
<dbReference type="InterPro" id="IPR036388">
    <property type="entry name" value="WH-like_DNA-bd_sf"/>
</dbReference>
<dbReference type="Proteomes" id="UP000547879">
    <property type="component" value="Unassembled WGS sequence"/>
</dbReference>
<dbReference type="InterPro" id="IPR050707">
    <property type="entry name" value="HTH_MetabolicPath_Reg"/>
</dbReference>
<dbReference type="SUPFAM" id="SSF55781">
    <property type="entry name" value="GAF domain-like"/>
    <property type="match status" value="1"/>
</dbReference>
<dbReference type="InterPro" id="IPR005471">
    <property type="entry name" value="Tscrpt_reg_IclR_N"/>
</dbReference>
<evidence type="ECO:0000259" key="4">
    <source>
        <dbReference type="PROSITE" id="PS51077"/>
    </source>
</evidence>
<dbReference type="InterPro" id="IPR014757">
    <property type="entry name" value="Tscrpt_reg_IclR_C"/>
</dbReference>
<name>A0A7W9Y9M4_9HYPH</name>
<dbReference type="FunFam" id="1.10.10.10:FF:000056">
    <property type="entry name" value="IclR family transcriptional regulator"/>
    <property type="match status" value="1"/>
</dbReference>
<dbReference type="Gene3D" id="3.30.450.40">
    <property type="match status" value="1"/>
</dbReference>
<protein>
    <submittedName>
        <fullName evidence="6">DNA-binding IclR family transcriptional regulator</fullName>
    </submittedName>
</protein>
<feature type="domain" description="IclR-ED" evidence="5">
    <location>
        <begin position="79"/>
        <end position="262"/>
    </location>
</feature>
<evidence type="ECO:0000256" key="3">
    <source>
        <dbReference type="ARBA" id="ARBA00023163"/>
    </source>
</evidence>
<dbReference type="PROSITE" id="PS51078">
    <property type="entry name" value="ICLR_ED"/>
    <property type="match status" value="1"/>
</dbReference>
<dbReference type="PROSITE" id="PS51077">
    <property type="entry name" value="HTH_ICLR"/>
    <property type="match status" value="1"/>
</dbReference>
<organism evidence="6 7">
    <name type="scientific">Rhizobium wenxiniae</name>
    <dbReference type="NCBI Taxonomy" id="1737357"/>
    <lineage>
        <taxon>Bacteria</taxon>
        <taxon>Pseudomonadati</taxon>
        <taxon>Pseudomonadota</taxon>
        <taxon>Alphaproteobacteria</taxon>
        <taxon>Hyphomicrobiales</taxon>
        <taxon>Rhizobiaceae</taxon>
        <taxon>Rhizobium/Agrobacterium group</taxon>
        <taxon>Rhizobium</taxon>
    </lineage>
</organism>
<dbReference type="PANTHER" id="PTHR30136:SF7">
    <property type="entry name" value="HTH-TYPE TRANSCRIPTIONAL REGULATOR KDGR-RELATED"/>
    <property type="match status" value="1"/>
</dbReference>
<feature type="domain" description="HTH iclR-type" evidence="4">
    <location>
        <begin position="16"/>
        <end position="78"/>
    </location>
</feature>
<gene>
    <name evidence="6" type="ORF">HNQ72_003769</name>
</gene>
<reference evidence="6 7" key="1">
    <citation type="submission" date="2020-08" db="EMBL/GenBank/DDBJ databases">
        <title>Genomic Encyclopedia of Type Strains, Phase IV (KMG-IV): sequencing the most valuable type-strain genomes for metagenomic binning, comparative biology and taxonomic classification.</title>
        <authorList>
            <person name="Goeker M."/>
        </authorList>
    </citation>
    <scope>NUCLEOTIDE SEQUENCE [LARGE SCALE GENOMIC DNA]</scope>
    <source>
        <strain evidence="6 7">DSM 100734</strain>
    </source>
</reference>
<dbReference type="RefSeq" id="WP_210319646.1">
    <property type="nucleotide sequence ID" value="NZ_BMHW01000004.1"/>
</dbReference>
<evidence type="ECO:0000256" key="1">
    <source>
        <dbReference type="ARBA" id="ARBA00023015"/>
    </source>
</evidence>
<dbReference type="AlphaFoldDB" id="A0A7W9Y9M4"/>
<sequence length="264" mass="29146">MATGLPSSQRVSMPTIQSVDRALQILDLFDDQNREIKITDISARTGLNKSTLHALLKTMQARGYIDQNEENGRYRLGMKLVERGNFVISSIDIRKICNSFLVSLSEQTGQTVHLGILDGTHGVYIDKVEGQAAVITYSRIGRQLPLHCTAIGKVLVAFQDKETRERILKGYSYEAATPRSIGSEAAFLDEITSVREQGYAIDDQEHVKGVRCTAVPIFDHRGKIAAAISLSTLTPIVNNRDFERYIGLLNSVSGEISALIGHRS</sequence>
<keyword evidence="2 6" id="KW-0238">DNA-binding</keyword>
<comment type="caution">
    <text evidence="6">The sequence shown here is derived from an EMBL/GenBank/DDBJ whole genome shotgun (WGS) entry which is preliminary data.</text>
</comment>
<dbReference type="GO" id="GO:0003700">
    <property type="term" value="F:DNA-binding transcription factor activity"/>
    <property type="evidence" value="ECO:0007669"/>
    <property type="project" value="TreeGrafter"/>
</dbReference>
<dbReference type="Pfam" id="PF01614">
    <property type="entry name" value="IclR_C"/>
    <property type="match status" value="1"/>
</dbReference>
<evidence type="ECO:0000256" key="2">
    <source>
        <dbReference type="ARBA" id="ARBA00023125"/>
    </source>
</evidence>
<keyword evidence="7" id="KW-1185">Reference proteome</keyword>
<dbReference type="SUPFAM" id="SSF46785">
    <property type="entry name" value="Winged helix' DNA-binding domain"/>
    <property type="match status" value="1"/>
</dbReference>
<evidence type="ECO:0000259" key="5">
    <source>
        <dbReference type="PROSITE" id="PS51078"/>
    </source>
</evidence>
<dbReference type="Pfam" id="PF09339">
    <property type="entry name" value="HTH_IclR"/>
    <property type="match status" value="1"/>
</dbReference>
<keyword evidence="3" id="KW-0804">Transcription</keyword>
<evidence type="ECO:0000313" key="6">
    <source>
        <dbReference type="EMBL" id="MBB6163928.1"/>
    </source>
</evidence>